<feature type="compositionally biased region" description="Basic and acidic residues" evidence="1">
    <location>
        <begin position="59"/>
        <end position="71"/>
    </location>
</feature>
<evidence type="ECO:0000256" key="1">
    <source>
        <dbReference type="SAM" id="MobiDB-lite"/>
    </source>
</evidence>
<keyword evidence="2" id="KW-0472">Membrane</keyword>
<keyword evidence="2" id="KW-1133">Transmembrane helix</keyword>
<evidence type="ECO:0000313" key="3">
    <source>
        <dbReference type="EMBL" id="CAK0901924.1"/>
    </source>
</evidence>
<proteinExistence type="predicted"/>
<sequence length="137" mass="15440">MGIAPRRRCAATCPRRRDGALRPDLLWRRLRGPGGGGARRRKEKEEEEERRAAPPGSESRPERPDTVEGHAKHSAATVHGKFVRRRRAAVLLVFLLLTSSIHIRTLQIGPARLEELPHPHPQAITERARSVLATWHP</sequence>
<evidence type="ECO:0000256" key="2">
    <source>
        <dbReference type="SAM" id="Phobius"/>
    </source>
</evidence>
<keyword evidence="4" id="KW-1185">Reference proteome</keyword>
<keyword evidence="2" id="KW-0812">Transmembrane</keyword>
<dbReference type="Proteomes" id="UP001189429">
    <property type="component" value="Unassembled WGS sequence"/>
</dbReference>
<reference evidence="3" key="1">
    <citation type="submission" date="2023-10" db="EMBL/GenBank/DDBJ databases">
        <authorList>
            <person name="Chen Y."/>
            <person name="Shah S."/>
            <person name="Dougan E. K."/>
            <person name="Thang M."/>
            <person name="Chan C."/>
        </authorList>
    </citation>
    <scope>NUCLEOTIDE SEQUENCE [LARGE SCALE GENOMIC DNA]</scope>
</reference>
<dbReference type="EMBL" id="CAUYUJ010020999">
    <property type="protein sequence ID" value="CAK0901924.1"/>
    <property type="molecule type" value="Genomic_DNA"/>
</dbReference>
<accession>A0ABN9XPV0</accession>
<organism evidence="3 4">
    <name type="scientific">Prorocentrum cordatum</name>
    <dbReference type="NCBI Taxonomy" id="2364126"/>
    <lineage>
        <taxon>Eukaryota</taxon>
        <taxon>Sar</taxon>
        <taxon>Alveolata</taxon>
        <taxon>Dinophyceae</taxon>
        <taxon>Prorocentrales</taxon>
        <taxon>Prorocentraceae</taxon>
        <taxon>Prorocentrum</taxon>
    </lineage>
</organism>
<comment type="caution">
    <text evidence="3">The sequence shown here is derived from an EMBL/GenBank/DDBJ whole genome shotgun (WGS) entry which is preliminary data.</text>
</comment>
<feature type="transmembrane region" description="Helical" evidence="2">
    <location>
        <begin position="88"/>
        <end position="106"/>
    </location>
</feature>
<protein>
    <submittedName>
        <fullName evidence="3">Uncharacterized protein</fullName>
    </submittedName>
</protein>
<name>A0ABN9XPV0_9DINO</name>
<evidence type="ECO:0000313" key="4">
    <source>
        <dbReference type="Proteomes" id="UP001189429"/>
    </source>
</evidence>
<gene>
    <name evidence="3" type="ORF">PCOR1329_LOCUS78714</name>
</gene>
<feature type="region of interest" description="Disordered" evidence="1">
    <location>
        <begin position="24"/>
        <end position="80"/>
    </location>
</feature>